<protein>
    <submittedName>
        <fullName evidence="1">Pyrimidine 5'-nucleotidase</fullName>
    </submittedName>
</protein>
<dbReference type="Gene3D" id="1.10.150.450">
    <property type="match status" value="1"/>
</dbReference>
<evidence type="ECO:0000313" key="1">
    <source>
        <dbReference type="EMBL" id="PZF76526.1"/>
    </source>
</evidence>
<dbReference type="PANTHER" id="PTHR12725:SF117">
    <property type="entry name" value="HALOACID DEHALOGENASE-LIKE HYDROLASE"/>
    <property type="match status" value="1"/>
</dbReference>
<dbReference type="SFLD" id="SFLDS00003">
    <property type="entry name" value="Haloacid_Dehalogenase"/>
    <property type="match status" value="1"/>
</dbReference>
<comment type="caution">
    <text evidence="1">The sequence shown here is derived from an EMBL/GenBank/DDBJ whole genome shotgun (WGS) entry which is preliminary data.</text>
</comment>
<dbReference type="InterPro" id="IPR010237">
    <property type="entry name" value="Pyr-5-nucltdase"/>
</dbReference>
<dbReference type="InterPro" id="IPR006439">
    <property type="entry name" value="HAD-SF_hydro_IA"/>
</dbReference>
<dbReference type="InterPro" id="IPR036412">
    <property type="entry name" value="HAD-like_sf"/>
</dbReference>
<dbReference type="Gene3D" id="3.40.50.1000">
    <property type="entry name" value="HAD superfamily/HAD-like"/>
    <property type="match status" value="1"/>
</dbReference>
<reference evidence="2" key="1">
    <citation type="submission" date="2018-06" db="EMBL/GenBank/DDBJ databases">
        <title>Aestuariibacter litoralis strain KCTC 52945T.</title>
        <authorList>
            <person name="Li X."/>
            <person name="Salam N."/>
            <person name="Li J.-L."/>
            <person name="Chen Y.-M."/>
            <person name="Yang Z.-W."/>
            <person name="Zhang L.-Y."/>
            <person name="Han M.-X."/>
            <person name="Xiao M."/>
            <person name="Li W.-J."/>
        </authorList>
    </citation>
    <scope>NUCLEOTIDE SEQUENCE [LARGE SCALE GENOMIC DNA]</scope>
    <source>
        <strain evidence="2">KCTC 52945</strain>
    </source>
</reference>
<dbReference type="RefSeq" id="WP_111198763.1">
    <property type="nucleotide sequence ID" value="NZ_QKVK01000005.1"/>
</dbReference>
<dbReference type="EMBL" id="QKVK01000005">
    <property type="protein sequence ID" value="PZF76526.1"/>
    <property type="molecule type" value="Genomic_DNA"/>
</dbReference>
<dbReference type="NCBIfam" id="TIGR01509">
    <property type="entry name" value="HAD-SF-IA-v3"/>
    <property type="match status" value="1"/>
</dbReference>
<dbReference type="AlphaFoldDB" id="A0A2W2BSV8"/>
<name>A0A2W2BSV8_9HYPH</name>
<dbReference type="SFLD" id="SFLDG01132">
    <property type="entry name" value="C1.5.3:_5'-Nucleotidase_Like"/>
    <property type="match status" value="1"/>
</dbReference>
<dbReference type="SUPFAM" id="SSF56784">
    <property type="entry name" value="HAD-like"/>
    <property type="match status" value="1"/>
</dbReference>
<evidence type="ECO:0000313" key="2">
    <source>
        <dbReference type="Proteomes" id="UP000248795"/>
    </source>
</evidence>
<dbReference type="InterPro" id="IPR023214">
    <property type="entry name" value="HAD_sf"/>
</dbReference>
<dbReference type="SFLD" id="SFLDG01129">
    <property type="entry name" value="C1.5:_HAD__Beta-PGM__Phosphata"/>
    <property type="match status" value="1"/>
</dbReference>
<sequence>MNDFSHVDTWVFDLDNTLYPASCRLFDQIDVKMGNFVSKLLNVDYAEAKRRQKEMFYKYGTTLRGLMTEHGITPDDFLDYVHDIDHSPVPLNRPLDEALHALPGRKLIFTNGTVAHAEKVLARIGITHHFGDIFDIVHSDFIPKPEMEPYRKFVAQTGINPETSAMFEDIARNLEAPHALGMRTVLVVSPENHDAEHLNKATGGTAQPHIDHVTDDLASFLAGLTKDLQTRS</sequence>
<dbReference type="Pfam" id="PF00702">
    <property type="entry name" value="Hydrolase"/>
    <property type="match status" value="1"/>
</dbReference>
<keyword evidence="2" id="KW-1185">Reference proteome</keyword>
<dbReference type="PANTHER" id="PTHR12725">
    <property type="entry name" value="HALOACID DEHALOGENASE-LIKE HYDROLASE"/>
    <property type="match status" value="1"/>
</dbReference>
<gene>
    <name evidence="1" type="ORF">DK847_12015</name>
</gene>
<dbReference type="Proteomes" id="UP000248795">
    <property type="component" value="Unassembled WGS sequence"/>
</dbReference>
<organism evidence="1 2">
    <name type="scientific">Aestuariivirga litoralis</name>
    <dbReference type="NCBI Taxonomy" id="2650924"/>
    <lineage>
        <taxon>Bacteria</taxon>
        <taxon>Pseudomonadati</taxon>
        <taxon>Pseudomonadota</taxon>
        <taxon>Alphaproteobacteria</taxon>
        <taxon>Hyphomicrobiales</taxon>
        <taxon>Aestuariivirgaceae</taxon>
        <taxon>Aestuariivirga</taxon>
    </lineage>
</organism>
<accession>A0A2W2BSV8</accession>
<dbReference type="NCBIfam" id="TIGR01993">
    <property type="entry name" value="Pyr-5-nucltdase"/>
    <property type="match status" value="1"/>
</dbReference>
<proteinExistence type="predicted"/>